<evidence type="ECO:0000256" key="1">
    <source>
        <dbReference type="SAM" id="MobiDB-lite"/>
    </source>
</evidence>
<reference evidence="3" key="1">
    <citation type="submission" date="2017-03" db="EMBL/GenBank/DDBJ databases">
        <title>Phytopthora megakarya and P. palmivora, two closely related causual agents of cacao black pod achieved similar genome size and gene model numbers by different mechanisms.</title>
        <authorList>
            <person name="Ali S."/>
            <person name="Shao J."/>
            <person name="Larry D.J."/>
            <person name="Kronmiller B."/>
            <person name="Shen D."/>
            <person name="Strem M.D."/>
            <person name="Melnick R.L."/>
            <person name="Guiltinan M.J."/>
            <person name="Tyler B.M."/>
            <person name="Meinhardt L.W."/>
            <person name="Bailey B.A."/>
        </authorList>
    </citation>
    <scope>NUCLEOTIDE SEQUENCE [LARGE SCALE GENOMIC DNA]</scope>
    <source>
        <strain evidence="3">zdho120</strain>
    </source>
</reference>
<keyword evidence="3" id="KW-1185">Reference proteome</keyword>
<comment type="caution">
    <text evidence="2">The sequence shown here is derived from an EMBL/GenBank/DDBJ whole genome shotgun (WGS) entry which is preliminary data.</text>
</comment>
<name>A0A225V162_9STRA</name>
<dbReference type="Proteomes" id="UP000198211">
    <property type="component" value="Unassembled WGS sequence"/>
</dbReference>
<evidence type="ECO:0000313" key="3">
    <source>
        <dbReference type="Proteomes" id="UP000198211"/>
    </source>
</evidence>
<gene>
    <name evidence="2" type="ORF">PHMEG_00029411</name>
</gene>
<dbReference type="EMBL" id="NBNE01008359">
    <property type="protein sequence ID" value="OWY99565.1"/>
    <property type="molecule type" value="Genomic_DNA"/>
</dbReference>
<feature type="region of interest" description="Disordered" evidence="1">
    <location>
        <begin position="27"/>
        <end position="60"/>
    </location>
</feature>
<sequence>MEQHDQLQLILRLQSELSEMKKLLSARTPASVDMPDVGMETAPHSPKKPKIKDVRCSKSK</sequence>
<accession>A0A225V162</accession>
<evidence type="ECO:0000313" key="2">
    <source>
        <dbReference type="EMBL" id="OWY99565.1"/>
    </source>
</evidence>
<feature type="compositionally biased region" description="Basic and acidic residues" evidence="1">
    <location>
        <begin position="51"/>
        <end position="60"/>
    </location>
</feature>
<dbReference type="OrthoDB" id="117894at2759"/>
<dbReference type="AlphaFoldDB" id="A0A225V162"/>
<proteinExistence type="predicted"/>
<protein>
    <submittedName>
        <fullName evidence="2">Uncharacterized protein</fullName>
    </submittedName>
</protein>
<organism evidence="2 3">
    <name type="scientific">Phytophthora megakarya</name>
    <dbReference type="NCBI Taxonomy" id="4795"/>
    <lineage>
        <taxon>Eukaryota</taxon>
        <taxon>Sar</taxon>
        <taxon>Stramenopiles</taxon>
        <taxon>Oomycota</taxon>
        <taxon>Peronosporomycetes</taxon>
        <taxon>Peronosporales</taxon>
        <taxon>Peronosporaceae</taxon>
        <taxon>Phytophthora</taxon>
    </lineage>
</organism>